<proteinExistence type="predicted"/>
<dbReference type="Proteomes" id="UP001549164">
    <property type="component" value="Unassembled WGS sequence"/>
</dbReference>
<keyword evidence="2" id="KW-1185">Reference proteome</keyword>
<name>A0ABV2IGX2_9HYPH</name>
<reference evidence="1 2" key="1">
    <citation type="submission" date="2024-06" db="EMBL/GenBank/DDBJ databases">
        <title>Genomic Encyclopedia of Type Strains, Phase IV (KMG-IV): sequencing the most valuable type-strain genomes for metagenomic binning, comparative biology and taxonomic classification.</title>
        <authorList>
            <person name="Goeker M."/>
        </authorList>
    </citation>
    <scope>NUCLEOTIDE SEQUENCE [LARGE SCALE GENOMIC DNA]</scope>
    <source>
        <strain evidence="1 2">DSM 28102</strain>
    </source>
</reference>
<sequence length="207" mass="22225">MKKVSASFMDALVNARERGLVARSLVYVTARDRDAGVPVSLGFWNGGEDLGIDVIDGESGAVVTRTYISGVNLEVPEIPRVSDMTIQTVDIKFSQIAPAVQQLVRGWDVRLAPVEVHQLLLDPETGQAAGPAEVSFLGIVDGQPVETPAAGEEGAITLNLISSAIAMLARTNPLKSSHEGQKRRDGDEFGRYSGVVENWDIPWGQDT</sequence>
<dbReference type="EMBL" id="JBEPLY010000023">
    <property type="protein sequence ID" value="MET3602183.1"/>
    <property type="molecule type" value="Genomic_DNA"/>
</dbReference>
<gene>
    <name evidence="1" type="ORF">ABID12_004151</name>
</gene>
<evidence type="ECO:0000313" key="2">
    <source>
        <dbReference type="Proteomes" id="UP001549164"/>
    </source>
</evidence>
<evidence type="ECO:0000313" key="1">
    <source>
        <dbReference type="EMBL" id="MET3602183.1"/>
    </source>
</evidence>
<dbReference type="RefSeq" id="WP_354435930.1">
    <property type="nucleotide sequence ID" value="NZ_JBEPLY010000023.1"/>
</dbReference>
<organism evidence="1 2">
    <name type="scientific">Martelella mangrovi</name>
    <dbReference type="NCBI Taxonomy" id="1397477"/>
    <lineage>
        <taxon>Bacteria</taxon>
        <taxon>Pseudomonadati</taxon>
        <taxon>Pseudomonadota</taxon>
        <taxon>Alphaproteobacteria</taxon>
        <taxon>Hyphomicrobiales</taxon>
        <taxon>Aurantimonadaceae</taxon>
        <taxon>Martelella</taxon>
    </lineage>
</organism>
<accession>A0ABV2IGX2</accession>
<protein>
    <submittedName>
        <fullName evidence="1">Uncharacterized protein</fullName>
    </submittedName>
</protein>
<comment type="caution">
    <text evidence="1">The sequence shown here is derived from an EMBL/GenBank/DDBJ whole genome shotgun (WGS) entry which is preliminary data.</text>
</comment>